<feature type="transmembrane region" description="Helical" evidence="5">
    <location>
        <begin position="227"/>
        <end position="254"/>
    </location>
</feature>
<dbReference type="PANTHER" id="PTHR37422:SF13">
    <property type="entry name" value="LIPOPOLYSACCHARIDE BIOSYNTHESIS PROTEIN PA4999-RELATED"/>
    <property type="match status" value="1"/>
</dbReference>
<evidence type="ECO:0000256" key="5">
    <source>
        <dbReference type="SAM" id="Phobius"/>
    </source>
</evidence>
<evidence type="ECO:0000313" key="7">
    <source>
        <dbReference type="EMBL" id="MBG6085441.1"/>
    </source>
</evidence>
<comment type="subcellular location">
    <subcellularLocation>
        <location evidence="1">Membrane</location>
        <topology evidence="1">Multi-pass membrane protein</topology>
    </subcellularLocation>
</comment>
<reference evidence="7" key="1">
    <citation type="submission" date="2020-11" db="EMBL/GenBank/DDBJ databases">
        <title>Sequencing the genomes of 1000 actinobacteria strains.</title>
        <authorList>
            <person name="Klenk H.-P."/>
        </authorList>
    </citation>
    <scope>NUCLEOTIDE SEQUENCE</scope>
    <source>
        <strain evidence="7">DSM 26152</strain>
    </source>
</reference>
<keyword evidence="7" id="KW-0436">Ligase</keyword>
<comment type="caution">
    <text evidence="7">The sequence shown here is derived from an EMBL/GenBank/DDBJ whole genome shotgun (WGS) entry which is preliminary data.</text>
</comment>
<keyword evidence="2 5" id="KW-0812">Transmembrane</keyword>
<feature type="transmembrane region" description="Helical" evidence="5">
    <location>
        <begin position="371"/>
        <end position="393"/>
    </location>
</feature>
<gene>
    <name evidence="7" type="ORF">IW252_002208</name>
</gene>
<name>A0A931DD91_9MICC</name>
<feature type="transmembrane region" description="Helical" evidence="5">
    <location>
        <begin position="147"/>
        <end position="172"/>
    </location>
</feature>
<evidence type="ECO:0000256" key="4">
    <source>
        <dbReference type="ARBA" id="ARBA00023136"/>
    </source>
</evidence>
<dbReference type="GO" id="GO:0016020">
    <property type="term" value="C:membrane"/>
    <property type="evidence" value="ECO:0007669"/>
    <property type="project" value="UniProtKB-SubCell"/>
</dbReference>
<dbReference type="PANTHER" id="PTHR37422">
    <property type="entry name" value="TEICHURONIC ACID BIOSYNTHESIS PROTEIN TUAE"/>
    <property type="match status" value="1"/>
</dbReference>
<dbReference type="Proteomes" id="UP000625033">
    <property type="component" value="Unassembled WGS sequence"/>
</dbReference>
<sequence>MVNAQLAVGDTPRRSLLAPGWWSLRWSERLVFLCLVFLPLQKALTIEAGFPLKISEILLFFALISLWSGHSKSGWQSSPRLKTMTLVLGLLVSVVCASVMWNLLVPLPNDDFPGFDRSLTLDILLYGFYSVMVAIFWLVVSRQSSRVVGVGVSWATRLAALFCAVQIILYNFSDFDTMRLLNMELVVGGAYGEPFPRNGSFHEGNYLGAFAAAVLLILLRRRDWWGALLGLGMLIYSQSTGAIVAVMVGILIAFMMRPRALWQLVATGITLIGLALAYVVDPVREYLAFQVSKLTTLGEDSVAVGEAGRSIVIREGKWETALKIASDSPVLGVGPGRYGVWFHEKYDASLFPSDYQFSNGRAIAENAYGQVVAELGFIGLLIFLAFLILHLLAGSRLGFWEVAVAGTTIVTLWTAPSWTTLTYWMALGVLAAYYGAAKRRAAPLRDPSSVAVTS</sequence>
<feature type="domain" description="O-antigen ligase-related" evidence="6">
    <location>
        <begin position="226"/>
        <end position="384"/>
    </location>
</feature>
<evidence type="ECO:0000256" key="2">
    <source>
        <dbReference type="ARBA" id="ARBA00022692"/>
    </source>
</evidence>
<keyword evidence="4 5" id="KW-0472">Membrane</keyword>
<proteinExistence type="predicted"/>
<keyword evidence="3 5" id="KW-1133">Transmembrane helix</keyword>
<accession>A0A931DD91</accession>
<dbReference type="Pfam" id="PF04932">
    <property type="entry name" value="Wzy_C"/>
    <property type="match status" value="1"/>
</dbReference>
<dbReference type="GO" id="GO:0016874">
    <property type="term" value="F:ligase activity"/>
    <property type="evidence" value="ECO:0007669"/>
    <property type="project" value="UniProtKB-KW"/>
</dbReference>
<dbReference type="EMBL" id="JADOTZ010000001">
    <property type="protein sequence ID" value="MBG6085441.1"/>
    <property type="molecule type" value="Genomic_DNA"/>
</dbReference>
<organism evidence="7 8">
    <name type="scientific">Zhihengliuella flava</name>
    <dbReference type="NCBI Taxonomy" id="1285193"/>
    <lineage>
        <taxon>Bacteria</taxon>
        <taxon>Bacillati</taxon>
        <taxon>Actinomycetota</taxon>
        <taxon>Actinomycetes</taxon>
        <taxon>Micrococcales</taxon>
        <taxon>Micrococcaceae</taxon>
        <taxon>Zhihengliuella</taxon>
    </lineage>
</organism>
<feature type="transmembrane region" description="Helical" evidence="5">
    <location>
        <begin position="123"/>
        <end position="140"/>
    </location>
</feature>
<dbReference type="AlphaFoldDB" id="A0A931DD91"/>
<evidence type="ECO:0000256" key="3">
    <source>
        <dbReference type="ARBA" id="ARBA00022989"/>
    </source>
</evidence>
<feature type="transmembrane region" description="Helical" evidence="5">
    <location>
        <begin position="413"/>
        <end position="436"/>
    </location>
</feature>
<dbReference type="InterPro" id="IPR007016">
    <property type="entry name" value="O-antigen_ligase-rel_domated"/>
</dbReference>
<dbReference type="InterPro" id="IPR051533">
    <property type="entry name" value="WaaL-like"/>
</dbReference>
<feature type="transmembrane region" description="Helical" evidence="5">
    <location>
        <begin position="204"/>
        <end position="220"/>
    </location>
</feature>
<dbReference type="RefSeq" id="WP_196836627.1">
    <property type="nucleotide sequence ID" value="NZ_JADOTZ010000001.1"/>
</dbReference>
<evidence type="ECO:0000256" key="1">
    <source>
        <dbReference type="ARBA" id="ARBA00004141"/>
    </source>
</evidence>
<evidence type="ECO:0000259" key="6">
    <source>
        <dbReference type="Pfam" id="PF04932"/>
    </source>
</evidence>
<feature type="transmembrane region" description="Helical" evidence="5">
    <location>
        <begin position="260"/>
        <end position="280"/>
    </location>
</feature>
<protein>
    <submittedName>
        <fullName evidence="7">O-antigen ligase</fullName>
    </submittedName>
</protein>
<feature type="transmembrane region" description="Helical" evidence="5">
    <location>
        <begin position="81"/>
        <end position="103"/>
    </location>
</feature>
<keyword evidence="8" id="KW-1185">Reference proteome</keyword>
<evidence type="ECO:0000313" key="8">
    <source>
        <dbReference type="Proteomes" id="UP000625033"/>
    </source>
</evidence>